<dbReference type="EMBL" id="CP012159">
    <property type="protein sequence ID" value="AKT42349.1"/>
    <property type="molecule type" value="Genomic_DNA"/>
</dbReference>
<keyword evidence="2 5" id="KW-0119">Carbohydrate metabolism</keyword>
<dbReference type="GO" id="GO:0030979">
    <property type="term" value="P:alpha-glucan biosynthetic process"/>
    <property type="evidence" value="ECO:0007669"/>
    <property type="project" value="InterPro"/>
</dbReference>
<dbReference type="STRING" id="52.CMC5_065750"/>
<keyword evidence="8" id="KW-0378">Hydrolase</keyword>
<evidence type="ECO:0000256" key="2">
    <source>
        <dbReference type="ARBA" id="ARBA00023277"/>
    </source>
</evidence>
<dbReference type="SUPFAM" id="SSF88688">
    <property type="entry name" value="Families 57/38 glycoside transferase middle domain"/>
    <property type="match status" value="1"/>
</dbReference>
<dbReference type="GO" id="GO:0003844">
    <property type="term" value="F:1,4-alpha-glucan branching enzyme activity"/>
    <property type="evidence" value="ECO:0007669"/>
    <property type="project" value="InterPro"/>
</dbReference>
<evidence type="ECO:0000256" key="4">
    <source>
        <dbReference type="PIRSR" id="PIRSR640042-2"/>
    </source>
</evidence>
<dbReference type="InterPro" id="IPR028995">
    <property type="entry name" value="Glyco_hydro_57/38_cen_sf"/>
</dbReference>
<feature type="binding site" evidence="4">
    <location>
        <position position="506"/>
    </location>
    <ligand>
        <name>substrate</name>
    </ligand>
</feature>
<evidence type="ECO:0000313" key="9">
    <source>
        <dbReference type="Proteomes" id="UP000067626"/>
    </source>
</evidence>
<feature type="active site" description="Nucleophile" evidence="3">
    <location>
        <position position="201"/>
    </location>
</feature>
<dbReference type="KEGG" id="ccro:CMC5_065750"/>
<dbReference type="AlphaFoldDB" id="A0A0K1ENB0"/>
<dbReference type="PANTHER" id="PTHR41695:SF1">
    <property type="entry name" value="1,4-ALPHA-GLUCAN BRANCHING ENZYME TK1436"/>
    <property type="match status" value="1"/>
</dbReference>
<dbReference type="PANTHER" id="PTHR41695">
    <property type="entry name" value="1,4-ALPHA-GLUCAN BRANCHING ENZYME RV3031-RELATED"/>
    <property type="match status" value="1"/>
</dbReference>
<feature type="domain" description="Glycoside hydrolase family 57 N-terminal" evidence="6">
    <location>
        <begin position="16"/>
        <end position="231"/>
    </location>
</feature>
<dbReference type="InterPro" id="IPR037090">
    <property type="entry name" value="57_glycoside_trans_central"/>
</dbReference>
<evidence type="ECO:0000256" key="1">
    <source>
        <dbReference type="ARBA" id="ARBA00006821"/>
    </source>
</evidence>
<dbReference type="Gene3D" id="1.20.1430.10">
    <property type="entry name" value="Families 57/38 glycoside transferase, middle domain"/>
    <property type="match status" value="1"/>
</dbReference>
<sequence length="581" mass="62549">MVVKAGAKATMHGHIALVLHAHLPYVRHPEHPRSFEERWLFEALWESYLPLLGVLDRLAAEGVRAPIALSVSPTLAAMLRDALLCRRFELHVQRTEALAKRVGQVLGAGVFAPALAFYRDRLEAAWAVWEGCDGDVLGALQRHARAGHVELFSTAATHAFLPGLLPTPASVRAQVRLGRQGFGALVHGDAARAPAGFWLPECGWDPRLAPDLSSAGVVWTVVDEHALSPSTGSAVAGRVAAGSAAATGLVPVRSASGVVFFGRDRVSAREVWSREEGYPGHPDYREFYRDVGHDLDESVLGDELGPDGSRLMTGLKLHRITGPDADKAPYDPVAASARARLHAAAFVARRREHLARAIEVAETGNEGSRGTPPVVVAAYDAELFGHWWLEGPMFLEHVLRMLGGEGRGGRSSEEGRATAGLLTPGAYVERHGTSVGADPVASTWGEGGFGTVWIGQRTARLWRHVHHAEGPVRAAVQRVRALGEEGVRGAAVDQAVRELLLLQASDWAFMIDRGEMTSYAEARVRTHVIRSRRLAEFASRGGGSPEDDAWVGSVCRHAPFLAEVSGEALREMLVPGGRESA</sequence>
<name>A0A0K1ENB0_CHOCO</name>
<dbReference type="SUPFAM" id="SSF88713">
    <property type="entry name" value="Glycoside hydrolase/deacetylase"/>
    <property type="match status" value="1"/>
</dbReference>
<organism evidence="8 9">
    <name type="scientific">Chondromyces crocatus</name>
    <dbReference type="NCBI Taxonomy" id="52"/>
    <lineage>
        <taxon>Bacteria</taxon>
        <taxon>Pseudomonadati</taxon>
        <taxon>Myxococcota</taxon>
        <taxon>Polyangia</taxon>
        <taxon>Polyangiales</taxon>
        <taxon>Polyangiaceae</taxon>
        <taxon>Chondromyces</taxon>
    </lineage>
</organism>
<feature type="binding site" evidence="4">
    <location>
        <position position="280"/>
    </location>
    <ligand>
        <name>substrate</name>
    </ligand>
</feature>
<protein>
    <submittedName>
        <fullName evidence="8">Glycoside hydrolase</fullName>
    </submittedName>
</protein>
<accession>A0A0K1ENB0</accession>
<dbReference type="Pfam" id="PF09210">
    <property type="entry name" value="BE_C"/>
    <property type="match status" value="1"/>
</dbReference>
<feature type="active site" description="Proton donor" evidence="3">
    <location>
        <position position="380"/>
    </location>
</feature>
<dbReference type="InterPro" id="IPR040042">
    <property type="entry name" value="Branching_enz_MT3115-like"/>
</dbReference>
<evidence type="ECO:0000256" key="5">
    <source>
        <dbReference type="RuleBase" id="RU361196"/>
    </source>
</evidence>
<evidence type="ECO:0000259" key="6">
    <source>
        <dbReference type="Pfam" id="PF03065"/>
    </source>
</evidence>
<feature type="binding site" evidence="4">
    <location>
        <position position="263"/>
    </location>
    <ligand>
        <name>substrate</name>
    </ligand>
</feature>
<gene>
    <name evidence="8" type="ORF">CMC5_065750</name>
</gene>
<dbReference type="Proteomes" id="UP000067626">
    <property type="component" value="Chromosome"/>
</dbReference>
<evidence type="ECO:0000313" key="8">
    <source>
        <dbReference type="EMBL" id="AKT42349.1"/>
    </source>
</evidence>
<dbReference type="GO" id="GO:0016787">
    <property type="term" value="F:hydrolase activity"/>
    <property type="evidence" value="ECO:0007669"/>
    <property type="project" value="UniProtKB-KW"/>
</dbReference>
<dbReference type="GO" id="GO:0005576">
    <property type="term" value="C:extracellular region"/>
    <property type="evidence" value="ECO:0007669"/>
    <property type="project" value="TreeGrafter"/>
</dbReference>
<reference evidence="8 9" key="1">
    <citation type="submission" date="2015-07" db="EMBL/GenBank/DDBJ databases">
        <title>Genome analysis of myxobacterium Chondromyces crocatus Cm c5 reveals a high potential for natural compound synthesis and the genetic basis for the loss of fruiting body formation.</title>
        <authorList>
            <person name="Zaburannyi N."/>
            <person name="Bunk B."/>
            <person name="Maier J."/>
            <person name="Overmann J."/>
            <person name="Mueller R."/>
        </authorList>
    </citation>
    <scope>NUCLEOTIDE SEQUENCE [LARGE SCALE GENOMIC DNA]</scope>
    <source>
        <strain evidence="8 9">Cm c5</strain>
    </source>
</reference>
<comment type="similarity">
    <text evidence="1 5">Belongs to the glycosyl hydrolase 57 family.</text>
</comment>
<feature type="domain" description="1,4-alpha-glucan branching enzyme C-terminal" evidence="7">
    <location>
        <begin position="464"/>
        <end position="559"/>
    </location>
</feature>
<dbReference type="Pfam" id="PF03065">
    <property type="entry name" value="Glyco_hydro_57"/>
    <property type="match status" value="1"/>
</dbReference>
<keyword evidence="9" id="KW-1185">Reference proteome</keyword>
<dbReference type="InterPro" id="IPR015293">
    <property type="entry name" value="BE_C"/>
</dbReference>
<feature type="binding site" evidence="4">
    <location>
        <position position="444"/>
    </location>
    <ligand>
        <name>substrate</name>
    </ligand>
</feature>
<dbReference type="PATRIC" id="fig|52.7.peg.7224"/>
<dbReference type="Gene3D" id="3.20.110.10">
    <property type="entry name" value="Glycoside hydrolase 38, N terminal domain"/>
    <property type="match status" value="1"/>
</dbReference>
<dbReference type="InterPro" id="IPR011330">
    <property type="entry name" value="Glyco_hydro/deAcase_b/a-brl"/>
</dbReference>
<evidence type="ECO:0000259" key="7">
    <source>
        <dbReference type="Pfam" id="PF09210"/>
    </source>
</evidence>
<dbReference type="InterPro" id="IPR027291">
    <property type="entry name" value="Glyco_hydro_38_N_sf"/>
</dbReference>
<proteinExistence type="inferred from homology"/>
<evidence type="ECO:0000256" key="3">
    <source>
        <dbReference type="PIRSR" id="PIRSR640042-1"/>
    </source>
</evidence>
<dbReference type="InterPro" id="IPR004300">
    <property type="entry name" value="Glyco_hydro_57_N"/>
</dbReference>